<dbReference type="SUPFAM" id="SSF53850">
    <property type="entry name" value="Periplasmic binding protein-like II"/>
    <property type="match status" value="1"/>
</dbReference>
<evidence type="ECO:0000313" key="2">
    <source>
        <dbReference type="EMBL" id="ARP99976.1"/>
    </source>
</evidence>
<gene>
    <name evidence="2" type="ORF">CAK95_13440</name>
</gene>
<reference evidence="2 3" key="1">
    <citation type="submission" date="2017-05" db="EMBL/GenBank/DDBJ databases">
        <title>Full genome sequence of Pseudorhodoplanes sinuspersici.</title>
        <authorList>
            <person name="Dastgheib S.M.M."/>
            <person name="Shavandi M."/>
            <person name="Tirandaz H."/>
        </authorList>
    </citation>
    <scope>NUCLEOTIDE SEQUENCE [LARGE SCALE GENOMIC DNA]</scope>
    <source>
        <strain evidence="2 3">RIPI110</strain>
    </source>
</reference>
<dbReference type="Gene3D" id="3.40.190.10">
    <property type="entry name" value="Periplasmic binding protein-like II"/>
    <property type="match status" value="1"/>
</dbReference>
<organism evidence="2 3">
    <name type="scientific">Pseudorhodoplanes sinuspersici</name>
    <dbReference type="NCBI Taxonomy" id="1235591"/>
    <lineage>
        <taxon>Bacteria</taxon>
        <taxon>Pseudomonadati</taxon>
        <taxon>Pseudomonadota</taxon>
        <taxon>Alphaproteobacteria</taxon>
        <taxon>Hyphomicrobiales</taxon>
        <taxon>Pseudorhodoplanes</taxon>
    </lineage>
</organism>
<dbReference type="KEGG" id="psin:CAK95_13440"/>
<dbReference type="AlphaFoldDB" id="A0A1W6ZRG8"/>
<name>A0A1W6ZRG8_9HYPH</name>
<evidence type="ECO:0000313" key="3">
    <source>
        <dbReference type="Proteomes" id="UP000194137"/>
    </source>
</evidence>
<dbReference type="EMBL" id="CP021112">
    <property type="protein sequence ID" value="ARP99976.1"/>
    <property type="molecule type" value="Genomic_DNA"/>
</dbReference>
<dbReference type="Gene3D" id="3.40.190.150">
    <property type="entry name" value="Bordetella uptake gene, domain 1"/>
    <property type="match status" value="1"/>
</dbReference>
<dbReference type="OrthoDB" id="7375033at2"/>
<dbReference type="PANTHER" id="PTHR42928">
    <property type="entry name" value="TRICARBOXYLATE-BINDING PROTEIN"/>
    <property type="match status" value="1"/>
</dbReference>
<dbReference type="Pfam" id="PF03401">
    <property type="entry name" value="TctC"/>
    <property type="match status" value="1"/>
</dbReference>
<dbReference type="STRING" id="1235591.CAK95_13440"/>
<dbReference type="InterPro" id="IPR042100">
    <property type="entry name" value="Bug_dom1"/>
</dbReference>
<comment type="similarity">
    <text evidence="1">Belongs to the UPF0065 (bug) family.</text>
</comment>
<dbReference type="PANTHER" id="PTHR42928:SF5">
    <property type="entry name" value="BLR1237 PROTEIN"/>
    <property type="match status" value="1"/>
</dbReference>
<proteinExistence type="inferred from homology"/>
<dbReference type="CDD" id="cd13578">
    <property type="entry name" value="PBP2_Bug27"/>
    <property type="match status" value="1"/>
</dbReference>
<keyword evidence="3" id="KW-1185">Reference proteome</keyword>
<dbReference type="RefSeq" id="WP_086088379.1">
    <property type="nucleotide sequence ID" value="NZ_CP021112.1"/>
</dbReference>
<accession>A0A1W6ZRG8</accession>
<dbReference type="Proteomes" id="UP000194137">
    <property type="component" value="Chromosome"/>
</dbReference>
<evidence type="ECO:0000256" key="1">
    <source>
        <dbReference type="ARBA" id="ARBA00006987"/>
    </source>
</evidence>
<protein>
    <submittedName>
        <fullName evidence="2">Uncharacterized protein</fullName>
    </submittedName>
</protein>
<sequence length="328" mass="35211">MKTRRLTRLLGALSVILSLSGAAAQTTNYPNQPIRMIVPFAPGGASDFVARIIQPKLSALLGQQIYIENKAGAAGNIGLDVAARAPADGYHLFLGNVGTVGINPYIFKDLNLKPLESFTPISILADTPSLLVANPNFPPNNVKELIDYVRARPGKVNYASPGSGSMDRLEMELFRQLAKLDMNHVPYKGGAAPAVNDVIAGHVELMFATISSTLPHVKAGKLKAFTVSTPQRVEALADVPTIIESGFPQALASSWQGLLVPAGTPQPVVDKIYDAVVQVMRDAEVKKRFADVGVIATYSKSPEDFRTYIVNDAKKWEPVIAAVNARPD</sequence>
<dbReference type="InterPro" id="IPR005064">
    <property type="entry name" value="BUG"/>
</dbReference>
<dbReference type="PIRSF" id="PIRSF017082">
    <property type="entry name" value="YflP"/>
    <property type="match status" value="1"/>
</dbReference>